<dbReference type="EMBL" id="JAWJWF010000050">
    <property type="protein sequence ID" value="KAK6617964.1"/>
    <property type="molecule type" value="Genomic_DNA"/>
</dbReference>
<organism evidence="4 5">
    <name type="scientific">Polyplax serrata</name>
    <name type="common">Common mouse louse</name>
    <dbReference type="NCBI Taxonomy" id="468196"/>
    <lineage>
        <taxon>Eukaryota</taxon>
        <taxon>Metazoa</taxon>
        <taxon>Ecdysozoa</taxon>
        <taxon>Arthropoda</taxon>
        <taxon>Hexapoda</taxon>
        <taxon>Insecta</taxon>
        <taxon>Pterygota</taxon>
        <taxon>Neoptera</taxon>
        <taxon>Paraneoptera</taxon>
        <taxon>Psocodea</taxon>
        <taxon>Troctomorpha</taxon>
        <taxon>Phthiraptera</taxon>
        <taxon>Anoplura</taxon>
        <taxon>Polyplacidae</taxon>
        <taxon>Polyplax</taxon>
    </lineage>
</organism>
<keyword evidence="2" id="KW-0472">Membrane</keyword>
<keyword evidence="2" id="KW-1133">Transmembrane helix</keyword>
<keyword evidence="2" id="KW-0812">Transmembrane</keyword>
<evidence type="ECO:0000256" key="3">
    <source>
        <dbReference type="SAM" id="SignalP"/>
    </source>
</evidence>
<protein>
    <submittedName>
        <fullName evidence="4">Uncharacterized protein</fullName>
    </submittedName>
</protein>
<keyword evidence="3" id="KW-0732">Signal</keyword>
<dbReference type="Proteomes" id="UP001359485">
    <property type="component" value="Unassembled WGS sequence"/>
</dbReference>
<evidence type="ECO:0000256" key="2">
    <source>
        <dbReference type="SAM" id="Phobius"/>
    </source>
</evidence>
<keyword evidence="5" id="KW-1185">Reference proteome</keyword>
<feature type="compositionally biased region" description="Polar residues" evidence="1">
    <location>
        <begin position="184"/>
        <end position="194"/>
    </location>
</feature>
<feature type="region of interest" description="Disordered" evidence="1">
    <location>
        <begin position="256"/>
        <end position="292"/>
    </location>
</feature>
<comment type="caution">
    <text evidence="4">The sequence shown here is derived from an EMBL/GenBank/DDBJ whole genome shotgun (WGS) entry which is preliminary data.</text>
</comment>
<evidence type="ECO:0000313" key="4">
    <source>
        <dbReference type="EMBL" id="KAK6617964.1"/>
    </source>
</evidence>
<feature type="chain" id="PRO_5046144316" evidence="3">
    <location>
        <begin position="23"/>
        <end position="413"/>
    </location>
</feature>
<gene>
    <name evidence="4" type="ORF">RUM44_002406</name>
</gene>
<evidence type="ECO:0000256" key="1">
    <source>
        <dbReference type="SAM" id="MobiDB-lite"/>
    </source>
</evidence>
<feature type="signal peptide" evidence="3">
    <location>
        <begin position="1"/>
        <end position="22"/>
    </location>
</feature>
<name>A0ABR1AEQ5_POLSC</name>
<proteinExistence type="predicted"/>
<feature type="region of interest" description="Disordered" evidence="1">
    <location>
        <begin position="177"/>
        <end position="200"/>
    </location>
</feature>
<feature type="transmembrane region" description="Helical" evidence="2">
    <location>
        <begin position="340"/>
        <end position="360"/>
    </location>
</feature>
<accession>A0ABR1AEQ5</accession>
<reference evidence="4 5" key="1">
    <citation type="submission" date="2023-09" db="EMBL/GenBank/DDBJ databases">
        <title>Genomes of two closely related lineages of the louse Polyplax serrata with different host specificities.</title>
        <authorList>
            <person name="Martinu J."/>
            <person name="Tarabai H."/>
            <person name="Stefka J."/>
            <person name="Hypsa V."/>
        </authorList>
    </citation>
    <scope>NUCLEOTIDE SEQUENCE [LARGE SCALE GENOMIC DNA]</scope>
    <source>
        <strain evidence="4">98ZLc_SE</strain>
    </source>
</reference>
<evidence type="ECO:0000313" key="5">
    <source>
        <dbReference type="Proteomes" id="UP001359485"/>
    </source>
</evidence>
<sequence>MGPNNRLLLVVTLSILAQGTFHIADSAQQFSDNTNIGRNGGKTAAGTVKSNFTSNSSSISNSTNEMMEYEDFDDMEEDRSLNKPMATDNMVKYFSGLISLLTLMYKFNGRVNAFDPKAPTNKNKPQTRHAYMTKRMDKLEETGKKFSDAQDRFDFPQKKFKQTGNDMVDQQYQPLENYPPYNPLTANTAETYGNNDKKTSYDVYDGQKMLADENGQPNSYNFPYQKAKQVKASSYDLTADDGTSWNSQALHPVYQPWSSKDPSPEIDSYHPSNLDSYQSWSQDDDSKGSGKPFEGYPTYHHDFKDIQTAVEHPYEEVEHPVDEDRVSKKPYSYYFLGRKLWYIPLLFSVYFIVYVGALVLKSVARHKIQFPEKVWDLHGDVYGHVKNSRRHRKIDEITENYENAVEKVKNKFM</sequence>